<reference evidence="1" key="1">
    <citation type="submission" date="2021-02" db="EMBL/GenBank/DDBJ databases">
        <authorList>
            <person name="Nowell W R."/>
        </authorList>
    </citation>
    <scope>NUCLEOTIDE SEQUENCE</scope>
</reference>
<evidence type="ECO:0000313" key="2">
    <source>
        <dbReference type="Proteomes" id="UP000663848"/>
    </source>
</evidence>
<dbReference type="Proteomes" id="UP000663848">
    <property type="component" value="Unassembled WGS sequence"/>
</dbReference>
<evidence type="ECO:0000313" key="1">
    <source>
        <dbReference type="EMBL" id="CAF4992341.1"/>
    </source>
</evidence>
<dbReference type="EMBL" id="CAJOBR010030750">
    <property type="protein sequence ID" value="CAF4992341.1"/>
    <property type="molecule type" value="Genomic_DNA"/>
</dbReference>
<organism evidence="1 2">
    <name type="scientific">Rotaria socialis</name>
    <dbReference type="NCBI Taxonomy" id="392032"/>
    <lineage>
        <taxon>Eukaryota</taxon>
        <taxon>Metazoa</taxon>
        <taxon>Spiralia</taxon>
        <taxon>Gnathifera</taxon>
        <taxon>Rotifera</taxon>
        <taxon>Eurotatoria</taxon>
        <taxon>Bdelloidea</taxon>
        <taxon>Philodinida</taxon>
        <taxon>Philodinidae</taxon>
        <taxon>Rotaria</taxon>
    </lineage>
</organism>
<sequence length="101" mass="11854">MVNVEIIQQMNECFRVLESFHNLKFVFYLTTSNNSLISNDQIFPVYGVDSNVDVGLNRFSNIRRLKFEWFSTTELARISANVLPYLEELNLVYIGIEFINH</sequence>
<accession>A0A822A4T5</accession>
<dbReference type="AlphaFoldDB" id="A0A822A4T5"/>
<name>A0A822A4T5_9BILA</name>
<comment type="caution">
    <text evidence="1">The sequence shown here is derived from an EMBL/GenBank/DDBJ whole genome shotgun (WGS) entry which is preliminary data.</text>
</comment>
<protein>
    <submittedName>
        <fullName evidence="1">Uncharacterized protein</fullName>
    </submittedName>
</protein>
<proteinExistence type="predicted"/>
<gene>
    <name evidence="1" type="ORF">QYT958_LOCUS37237</name>
</gene>